<proteinExistence type="predicted"/>
<evidence type="ECO:0000313" key="1">
    <source>
        <dbReference type="EMBL" id="RIJ25873.1"/>
    </source>
</evidence>
<sequence length="204" mass="22598">MDAYRLTSIRLLAGAVLMAGLVACGEEDVRETVTLQVEQAPEYMLPSREPEGDRTALSALAQETIGRLRGIIESNSLRRLTRLAGSQSGFVSNFAGASHGDHWDLLRRTGFDPILRLEELLDGPYGVKMVAGETWYVWPDLAALEPEALLPERLNFSQRARLEELVGEAGIAQVREGRGYPGIRTAIAEDGRWLYYVHEISGEE</sequence>
<dbReference type="EMBL" id="QWGB01000004">
    <property type="protein sequence ID" value="RIJ25873.1"/>
    <property type="molecule type" value="Genomic_DNA"/>
</dbReference>
<name>A0A399R4L8_9PROT</name>
<gene>
    <name evidence="1" type="ORF">D1224_01775</name>
</gene>
<protein>
    <submittedName>
        <fullName evidence="1">Uncharacterized protein</fullName>
    </submittedName>
</protein>
<accession>A0A399R4L8</accession>
<keyword evidence="2" id="KW-1185">Reference proteome</keyword>
<dbReference type="OrthoDB" id="9809589at2"/>
<comment type="caution">
    <text evidence="1">The sequence shown here is derived from an EMBL/GenBank/DDBJ whole genome shotgun (WGS) entry which is preliminary data.</text>
</comment>
<reference evidence="1 2" key="1">
    <citation type="submission" date="2018-08" db="EMBL/GenBank/DDBJ databases">
        <title>Henriciella mobilis sp. nov., isolated from seawater.</title>
        <authorList>
            <person name="Cheng H."/>
            <person name="Wu Y.-H."/>
            <person name="Xu X.-W."/>
            <person name="Guo L.-L."/>
        </authorList>
    </citation>
    <scope>NUCLEOTIDE SEQUENCE [LARGE SCALE GENOMIC DNA]</scope>
    <source>
        <strain evidence="1 2">CCUG66934</strain>
    </source>
</reference>
<dbReference type="Proteomes" id="UP000265431">
    <property type="component" value="Unassembled WGS sequence"/>
</dbReference>
<dbReference type="PROSITE" id="PS51257">
    <property type="entry name" value="PROKAR_LIPOPROTEIN"/>
    <property type="match status" value="1"/>
</dbReference>
<dbReference type="RefSeq" id="WP_119378225.1">
    <property type="nucleotide sequence ID" value="NZ_QWGB01000004.1"/>
</dbReference>
<organism evidence="1 2">
    <name type="scientific">Henriciella barbarensis</name>
    <dbReference type="NCBI Taxonomy" id="86342"/>
    <lineage>
        <taxon>Bacteria</taxon>
        <taxon>Pseudomonadati</taxon>
        <taxon>Pseudomonadota</taxon>
        <taxon>Alphaproteobacteria</taxon>
        <taxon>Hyphomonadales</taxon>
        <taxon>Hyphomonadaceae</taxon>
        <taxon>Henriciella</taxon>
    </lineage>
</organism>
<dbReference type="AlphaFoldDB" id="A0A399R4L8"/>
<evidence type="ECO:0000313" key="2">
    <source>
        <dbReference type="Proteomes" id="UP000265431"/>
    </source>
</evidence>